<feature type="compositionally biased region" description="Basic and acidic residues" evidence="1">
    <location>
        <begin position="213"/>
        <end position="231"/>
    </location>
</feature>
<reference evidence="4" key="2">
    <citation type="journal article" date="2009" name="Fungal Genet. Biol.">
        <title>The 2008 update of the Aspergillus nidulans genome annotation: a community effort.</title>
        <authorList>
            <person name="Wortman J.R."/>
            <person name="Gilsenan J.M."/>
            <person name="Joardar V."/>
            <person name="Deegan J."/>
            <person name="Clutterbuck J."/>
            <person name="Andersen M.R."/>
            <person name="Archer D."/>
            <person name="Bencina M."/>
            <person name="Braus G."/>
            <person name="Coutinho P."/>
            <person name="von Dohren H."/>
            <person name="Doonan J."/>
            <person name="Driessen A.J."/>
            <person name="Durek P."/>
            <person name="Espeso E."/>
            <person name="Fekete E."/>
            <person name="Flipphi M."/>
            <person name="Estrada C.G."/>
            <person name="Geysens S."/>
            <person name="Goldman G."/>
            <person name="de Groot P.W."/>
            <person name="Hansen K."/>
            <person name="Harris S.D."/>
            <person name="Heinekamp T."/>
            <person name="Helmstaedt K."/>
            <person name="Henrissat B."/>
            <person name="Hofmann G."/>
            <person name="Homan T."/>
            <person name="Horio T."/>
            <person name="Horiuchi H."/>
            <person name="James S."/>
            <person name="Jones M."/>
            <person name="Karaffa L."/>
            <person name="Karanyi Z."/>
            <person name="Kato M."/>
            <person name="Keller N."/>
            <person name="Kelly D.E."/>
            <person name="Kiel J.A."/>
            <person name="Kim J.M."/>
            <person name="van der Klei I.J."/>
            <person name="Klis F.M."/>
            <person name="Kovalchuk A."/>
            <person name="Krasevec N."/>
            <person name="Kubicek C.P."/>
            <person name="Liu B."/>
            <person name="Maccabe A."/>
            <person name="Meyer V."/>
            <person name="Mirabito P."/>
            <person name="Miskei M."/>
            <person name="Mos M."/>
            <person name="Mullins J."/>
            <person name="Nelson D.R."/>
            <person name="Nielsen J."/>
            <person name="Oakley B.R."/>
            <person name="Osmani S.A."/>
            <person name="Pakula T."/>
            <person name="Paszewski A."/>
            <person name="Paulsen I."/>
            <person name="Pilsyk S."/>
            <person name="Pocsi I."/>
            <person name="Punt P.J."/>
            <person name="Ram A.F."/>
            <person name="Ren Q."/>
            <person name="Robellet X."/>
            <person name="Robson G."/>
            <person name="Seiboth B."/>
            <person name="van Solingen P."/>
            <person name="Specht T."/>
            <person name="Sun J."/>
            <person name="Taheri-Talesh N."/>
            <person name="Takeshita N."/>
            <person name="Ussery D."/>
            <person name="vanKuyk P.A."/>
            <person name="Visser H."/>
            <person name="van de Vondervoort P.J."/>
            <person name="de Vries R.P."/>
            <person name="Walton J."/>
            <person name="Xiang X."/>
            <person name="Xiong Y."/>
            <person name="Zeng A.P."/>
            <person name="Brandt B.W."/>
            <person name="Cornell M.J."/>
            <person name="van den Hondel C.A."/>
            <person name="Visser J."/>
            <person name="Oliver S.G."/>
            <person name="Turner G."/>
        </authorList>
    </citation>
    <scope>GENOME REANNOTATION</scope>
    <source>
        <strain evidence="4">FGSC A4 / ATCC 38163 / CBS 112.46 / NRRL 194 / M139</strain>
    </source>
</reference>
<dbReference type="RefSeq" id="XP_664781.1">
    <property type="nucleotide sequence ID" value="XM_659689.2"/>
</dbReference>
<dbReference type="GeneID" id="2869827"/>
<proteinExistence type="predicted"/>
<dbReference type="OMA" id="QEWEPNA"/>
<dbReference type="AlphaFoldDB" id="Q5AX03"/>
<dbReference type="InParanoid" id="Q5AX03"/>
<feature type="compositionally biased region" description="Basic and acidic residues" evidence="1">
    <location>
        <begin position="36"/>
        <end position="74"/>
    </location>
</feature>
<dbReference type="InterPro" id="IPR001202">
    <property type="entry name" value="WW_dom"/>
</dbReference>
<dbReference type="eggNOG" id="ENOG502S71S">
    <property type="taxonomic scope" value="Eukaryota"/>
</dbReference>
<evidence type="ECO:0000256" key="1">
    <source>
        <dbReference type="SAM" id="MobiDB-lite"/>
    </source>
</evidence>
<evidence type="ECO:0000259" key="2">
    <source>
        <dbReference type="PROSITE" id="PS50020"/>
    </source>
</evidence>
<sequence>MSYYGEARDYYGERPPAPYERPPYDRPPYDGAPPAERPHYERPPYERPPYEEHRSYESRPPYERPPYEESRSYDSRPPYSGPPPSARPPSYPPPPLPIGWIQEWEPRARRAFYVETATGRSEWALPDDVSYSEASRSGPGEYYAPPPPAPAYPPQDYGAPAYPPHDQGYGGEYQKEEKKSDTGKILAAGAAGLAIGAVGGAILGHELAENSDEEHSHHSDDEPHYSDDGDD</sequence>
<dbReference type="OrthoDB" id="2367685at2759"/>
<dbReference type="SUPFAM" id="SSF51045">
    <property type="entry name" value="WW domain"/>
    <property type="match status" value="1"/>
</dbReference>
<dbReference type="Gene3D" id="2.20.70.10">
    <property type="match status" value="1"/>
</dbReference>
<dbReference type="EMBL" id="BN001304">
    <property type="protein sequence ID" value="CBF78923.1"/>
    <property type="molecule type" value="Genomic_DNA"/>
</dbReference>
<gene>
    <name evidence="3" type="ORF">ANIA_07177</name>
</gene>
<feature type="domain" description="WW" evidence="2">
    <location>
        <begin position="94"/>
        <end position="128"/>
    </location>
</feature>
<reference evidence="4" key="1">
    <citation type="journal article" date="2005" name="Nature">
        <title>Sequencing of Aspergillus nidulans and comparative analysis with A. fumigatus and A. oryzae.</title>
        <authorList>
            <person name="Galagan J.E."/>
            <person name="Calvo S.E."/>
            <person name="Cuomo C."/>
            <person name="Ma L.J."/>
            <person name="Wortman J.R."/>
            <person name="Batzoglou S."/>
            <person name="Lee S.I."/>
            <person name="Basturkmen M."/>
            <person name="Spevak C.C."/>
            <person name="Clutterbuck J."/>
            <person name="Kapitonov V."/>
            <person name="Jurka J."/>
            <person name="Scazzocchio C."/>
            <person name="Farman M."/>
            <person name="Butler J."/>
            <person name="Purcell S."/>
            <person name="Harris S."/>
            <person name="Braus G.H."/>
            <person name="Draht O."/>
            <person name="Busch S."/>
            <person name="D'Enfert C."/>
            <person name="Bouchier C."/>
            <person name="Goldman G.H."/>
            <person name="Bell-Pedersen D."/>
            <person name="Griffiths-Jones S."/>
            <person name="Doonan J.H."/>
            <person name="Yu J."/>
            <person name="Vienken K."/>
            <person name="Pain A."/>
            <person name="Freitag M."/>
            <person name="Selker E.U."/>
            <person name="Archer D.B."/>
            <person name="Penalva M.A."/>
            <person name="Oakley B.R."/>
            <person name="Momany M."/>
            <person name="Tanaka T."/>
            <person name="Kumagai T."/>
            <person name="Asai K."/>
            <person name="Machida M."/>
            <person name="Nierman W.C."/>
            <person name="Denning D.W."/>
            <person name="Caddick M."/>
            <person name="Hynes M."/>
            <person name="Paoletti M."/>
            <person name="Fischer R."/>
            <person name="Miller B."/>
            <person name="Dyer P."/>
            <person name="Sachs M.S."/>
            <person name="Osmani S.A."/>
            <person name="Birren B.W."/>
        </authorList>
    </citation>
    <scope>NUCLEOTIDE SEQUENCE [LARGE SCALE GENOMIC DNA]</scope>
    <source>
        <strain evidence="4">FGSC A4 / ATCC 38163 / CBS 112.46 / NRRL 194 / M139</strain>
    </source>
</reference>
<feature type="region of interest" description="Disordered" evidence="1">
    <location>
        <begin position="118"/>
        <end position="181"/>
    </location>
</feature>
<feature type="region of interest" description="Disordered" evidence="1">
    <location>
        <begin position="205"/>
        <end position="231"/>
    </location>
</feature>
<evidence type="ECO:0000313" key="4">
    <source>
        <dbReference type="Proteomes" id="UP000000560"/>
    </source>
</evidence>
<dbReference type="PROSITE" id="PS50020">
    <property type="entry name" value="WW_DOMAIN_2"/>
    <property type="match status" value="1"/>
</dbReference>
<dbReference type="VEuPathDB" id="FungiDB:AN7177"/>
<accession>Q5AX03</accession>
<dbReference type="Proteomes" id="UP000000560">
    <property type="component" value="Chromosome IV"/>
</dbReference>
<dbReference type="KEGG" id="ani:ANIA_07177"/>
<feature type="region of interest" description="Disordered" evidence="1">
    <location>
        <begin position="1"/>
        <end position="99"/>
    </location>
</feature>
<dbReference type="InterPro" id="IPR036020">
    <property type="entry name" value="WW_dom_sf"/>
</dbReference>
<feature type="compositionally biased region" description="Pro residues" evidence="1">
    <location>
        <begin position="144"/>
        <end position="153"/>
    </location>
</feature>
<feature type="compositionally biased region" description="Pro residues" evidence="1">
    <location>
        <begin position="79"/>
        <end position="97"/>
    </location>
</feature>
<evidence type="ECO:0000313" key="3">
    <source>
        <dbReference type="EMBL" id="CBF78923.1"/>
    </source>
</evidence>
<protein>
    <submittedName>
        <fullName evidence="3">WW domain protein (AFU_orthologue AFUA_4G03322)</fullName>
    </submittedName>
</protein>
<keyword evidence="4" id="KW-1185">Reference proteome</keyword>
<feature type="compositionally biased region" description="Basic and acidic residues" evidence="1">
    <location>
        <begin position="1"/>
        <end position="12"/>
    </location>
</feature>
<name>Q5AX03_EMENI</name>
<accession>C8VD46</accession>
<organism evidence="3 4">
    <name type="scientific">Emericella nidulans (strain FGSC A4 / ATCC 38163 / CBS 112.46 / NRRL 194 / M139)</name>
    <name type="common">Aspergillus nidulans</name>
    <dbReference type="NCBI Taxonomy" id="227321"/>
    <lineage>
        <taxon>Eukaryota</taxon>
        <taxon>Fungi</taxon>
        <taxon>Dikarya</taxon>
        <taxon>Ascomycota</taxon>
        <taxon>Pezizomycotina</taxon>
        <taxon>Eurotiomycetes</taxon>
        <taxon>Eurotiomycetidae</taxon>
        <taxon>Eurotiales</taxon>
        <taxon>Aspergillaceae</taxon>
        <taxon>Aspergillus</taxon>
        <taxon>Aspergillus subgen. Nidulantes</taxon>
    </lineage>
</organism>
<dbReference type="HOGENOM" id="CLU_072339_0_0_1"/>